<protein>
    <submittedName>
        <fullName evidence="1">Uncharacterized protein</fullName>
    </submittedName>
</protein>
<dbReference type="AlphaFoldDB" id="A0A291P2Z1"/>
<dbReference type="Gene3D" id="1.20.120.330">
    <property type="entry name" value="Nucleotidyltransferases domain 2"/>
    <property type="match status" value="1"/>
</dbReference>
<organism evidence="1 2">
    <name type="scientific">Halomonas beimenensis</name>
    <dbReference type="NCBI Taxonomy" id="475662"/>
    <lineage>
        <taxon>Bacteria</taxon>
        <taxon>Pseudomonadati</taxon>
        <taxon>Pseudomonadota</taxon>
        <taxon>Gammaproteobacteria</taxon>
        <taxon>Oceanospirillales</taxon>
        <taxon>Halomonadaceae</taxon>
        <taxon>Halomonas</taxon>
    </lineage>
</organism>
<sequence>MSEHRATQYLINEWGRVDHKNLPPPMSSQQSDELAHLLIDDASDYFGSGVVSLCDAISSLEAKSWSWASVKLYYSVFYFARSYLATDGLLFTHLNGRSYWMRAMRGAVLKGFPSKRAISSESGKEKKKLSGTHGSVLYMLEHNFSHTALVDQEIDGVYPTQWMMDQREYFNYKKCGFSDPEPPAVLQKVCDLGVRKAVSAYLEDDYFSLDRDHALLAYPIKFFKETYAQVSGSRSFDVTFFDERKTMMRRLAKDSSGPLEKVMSYFY</sequence>
<dbReference type="KEGG" id="hbe:BEI_0248"/>
<dbReference type="OrthoDB" id="3078228at2"/>
<dbReference type="Proteomes" id="UP000219993">
    <property type="component" value="Chromosome"/>
</dbReference>
<accession>A0A291P2Z1</accession>
<evidence type="ECO:0000313" key="1">
    <source>
        <dbReference type="EMBL" id="ATJ81235.1"/>
    </source>
</evidence>
<dbReference type="RefSeq" id="WP_153045748.1">
    <property type="nucleotide sequence ID" value="NZ_BAAADT010000010.1"/>
</dbReference>
<gene>
    <name evidence="1" type="ORF">BEI_0248</name>
</gene>
<dbReference type="EMBL" id="CP021435">
    <property type="protein sequence ID" value="ATJ81235.1"/>
    <property type="molecule type" value="Genomic_DNA"/>
</dbReference>
<proteinExistence type="predicted"/>
<reference evidence="1 2" key="1">
    <citation type="journal article" date="2017" name="Sci. Rep.">
        <title>Revealing the Saline Adaptation Strategies of the Halophilic Bacterium Halomonas beimenensis through High-throughput Omics and Transposon Mutagenesis Approaches.</title>
        <authorList>
            <person name="Chen Y.H."/>
            <person name="Lin S.S."/>
            <person name="Shyu Y.T."/>
        </authorList>
    </citation>
    <scope>NUCLEOTIDE SEQUENCE [LARGE SCALE GENOMIC DNA]</scope>
    <source>
        <strain evidence="1 2">NTU-111</strain>
    </source>
</reference>
<evidence type="ECO:0000313" key="2">
    <source>
        <dbReference type="Proteomes" id="UP000219993"/>
    </source>
</evidence>
<keyword evidence="2" id="KW-1185">Reference proteome</keyword>
<name>A0A291P2Z1_9GAMM</name>